<name>A0A9P0CXJ3_9CUCU</name>
<dbReference type="SUPFAM" id="SSF47565">
    <property type="entry name" value="Insect pheromone/odorant-binding proteins"/>
    <property type="match status" value="1"/>
</dbReference>
<dbReference type="SMART" id="SM00708">
    <property type="entry name" value="PhBP"/>
    <property type="match status" value="1"/>
</dbReference>
<keyword evidence="2" id="KW-1185">Reference proteome</keyword>
<dbReference type="CDD" id="cd23992">
    <property type="entry name" value="PBP_GOBP"/>
    <property type="match status" value="1"/>
</dbReference>
<dbReference type="InterPro" id="IPR036728">
    <property type="entry name" value="PBP_GOBP_sf"/>
</dbReference>
<dbReference type="OrthoDB" id="6783999at2759"/>
<dbReference type="Proteomes" id="UP001153636">
    <property type="component" value="Chromosome 4"/>
</dbReference>
<organism evidence="1 2">
    <name type="scientific">Psylliodes chrysocephalus</name>
    <dbReference type="NCBI Taxonomy" id="3402493"/>
    <lineage>
        <taxon>Eukaryota</taxon>
        <taxon>Metazoa</taxon>
        <taxon>Ecdysozoa</taxon>
        <taxon>Arthropoda</taxon>
        <taxon>Hexapoda</taxon>
        <taxon>Insecta</taxon>
        <taxon>Pterygota</taxon>
        <taxon>Neoptera</taxon>
        <taxon>Endopterygota</taxon>
        <taxon>Coleoptera</taxon>
        <taxon>Polyphaga</taxon>
        <taxon>Cucujiformia</taxon>
        <taxon>Chrysomeloidea</taxon>
        <taxon>Chrysomelidae</taxon>
        <taxon>Galerucinae</taxon>
        <taxon>Alticini</taxon>
        <taxon>Psylliodes</taxon>
    </lineage>
</organism>
<dbReference type="InterPro" id="IPR006170">
    <property type="entry name" value="PBP/GOBP"/>
</dbReference>
<evidence type="ECO:0000313" key="2">
    <source>
        <dbReference type="Proteomes" id="UP001153636"/>
    </source>
</evidence>
<dbReference type="AlphaFoldDB" id="A0A9P0CXJ3"/>
<dbReference type="GO" id="GO:0005549">
    <property type="term" value="F:odorant binding"/>
    <property type="evidence" value="ECO:0007669"/>
    <property type="project" value="InterPro"/>
</dbReference>
<evidence type="ECO:0000313" key="1">
    <source>
        <dbReference type="EMBL" id="CAH1110129.1"/>
    </source>
</evidence>
<dbReference type="Gene3D" id="1.10.238.20">
    <property type="entry name" value="Pheromone/general odorant binding protein domain"/>
    <property type="match status" value="1"/>
</dbReference>
<sequence>MMEMKFNLSFIFLFGFMFYTEGLIWNSREKQFLMAHDECQSNRITAVGDDTLRKLSTGDEITSFEMSEHIMCLVKKVGLLDENGKLNKEQAMTDLKTITNNKIEEIIKECNVRSDKDSEDDTILKLFVCICLKTHMHIH</sequence>
<accession>A0A9P0CXJ3</accession>
<gene>
    <name evidence="1" type="ORF">PSYICH_LOCUS10681</name>
</gene>
<proteinExistence type="predicted"/>
<protein>
    <submittedName>
        <fullName evidence="1">Uncharacterized protein</fullName>
    </submittedName>
</protein>
<reference evidence="1" key="1">
    <citation type="submission" date="2022-01" db="EMBL/GenBank/DDBJ databases">
        <authorList>
            <person name="King R."/>
        </authorList>
    </citation>
    <scope>NUCLEOTIDE SEQUENCE</scope>
</reference>
<dbReference type="Pfam" id="PF01395">
    <property type="entry name" value="PBP_GOBP"/>
    <property type="match status" value="1"/>
</dbReference>
<dbReference type="EMBL" id="OV651816">
    <property type="protein sequence ID" value="CAH1110129.1"/>
    <property type="molecule type" value="Genomic_DNA"/>
</dbReference>